<gene>
    <name evidence="1" type="ORF">TRIHO_40970</name>
</gene>
<evidence type="ECO:0000313" key="2">
    <source>
        <dbReference type="Proteomes" id="UP000068382"/>
    </source>
</evidence>
<protein>
    <submittedName>
        <fullName evidence="1">Uncharacterized protein</fullName>
    </submittedName>
</protein>
<reference evidence="1 2" key="1">
    <citation type="submission" date="2015-12" db="EMBL/GenBank/DDBJ databases">
        <title>Genome sequence of the marine Rhodobacteraceae strain O3.65, Candidatus Tritonibacter horizontis.</title>
        <authorList>
            <person name="Poehlein A."/>
            <person name="Giebel H.A."/>
            <person name="Voget S."/>
            <person name="Brinkhoff T."/>
        </authorList>
    </citation>
    <scope>NUCLEOTIDE SEQUENCE [LARGE SCALE GENOMIC DNA]</scope>
    <source>
        <strain evidence="1 2">O3.65</strain>
    </source>
</reference>
<comment type="caution">
    <text evidence="1">The sequence shown here is derived from an EMBL/GenBank/DDBJ whole genome shotgun (WGS) entry which is preliminary data.</text>
</comment>
<sequence length="35" mass="3832">MTVVLTAVQSASFDSRATVEMFGARRLDSDEKEIA</sequence>
<accession>A0A132BTB2</accession>
<name>A0A132BTB2_9RHOB</name>
<dbReference type="Proteomes" id="UP000068382">
    <property type="component" value="Unassembled WGS sequence"/>
</dbReference>
<dbReference type="EMBL" id="LPUY01000128">
    <property type="protein sequence ID" value="KUP90980.1"/>
    <property type="molecule type" value="Genomic_DNA"/>
</dbReference>
<keyword evidence="2" id="KW-1185">Reference proteome</keyword>
<proteinExistence type="predicted"/>
<dbReference type="AlphaFoldDB" id="A0A132BTB2"/>
<evidence type="ECO:0000313" key="1">
    <source>
        <dbReference type="EMBL" id="KUP90980.1"/>
    </source>
</evidence>
<organism evidence="1 2">
    <name type="scientific">Tritonibacter horizontis</name>
    <dbReference type="NCBI Taxonomy" id="1768241"/>
    <lineage>
        <taxon>Bacteria</taxon>
        <taxon>Pseudomonadati</taxon>
        <taxon>Pseudomonadota</taxon>
        <taxon>Alphaproteobacteria</taxon>
        <taxon>Rhodobacterales</taxon>
        <taxon>Paracoccaceae</taxon>
        <taxon>Tritonibacter</taxon>
    </lineage>
</organism>